<organism evidence="2 3">
    <name type="scientific">Methanosarcina barkeri str. Wiesmoor</name>
    <dbReference type="NCBI Taxonomy" id="1434109"/>
    <lineage>
        <taxon>Archaea</taxon>
        <taxon>Methanobacteriati</taxon>
        <taxon>Methanobacteriota</taxon>
        <taxon>Stenosarchaea group</taxon>
        <taxon>Methanomicrobia</taxon>
        <taxon>Methanosarcinales</taxon>
        <taxon>Methanosarcinaceae</taxon>
        <taxon>Methanosarcina</taxon>
    </lineage>
</organism>
<dbReference type="EMBL" id="CP009526">
    <property type="protein sequence ID" value="AKB51196.1"/>
    <property type="molecule type" value="Genomic_DNA"/>
</dbReference>
<gene>
    <name evidence="2" type="ORF">MSBRW_1943</name>
</gene>
<dbReference type="RefSeq" id="WP_011307726.1">
    <property type="nucleotide sequence ID" value="NZ_CP009526.1"/>
</dbReference>
<evidence type="ECO:0000313" key="2">
    <source>
        <dbReference type="EMBL" id="AKB51196.1"/>
    </source>
</evidence>
<evidence type="ECO:0000313" key="3">
    <source>
        <dbReference type="Proteomes" id="UP000033038"/>
    </source>
</evidence>
<name>A0A0E3LLF8_METBA</name>
<dbReference type="PATRIC" id="fig|1434109.4.peg.2486"/>
<evidence type="ECO:0000259" key="1">
    <source>
        <dbReference type="Pfam" id="PF11824"/>
    </source>
</evidence>
<dbReference type="InterPro" id="IPR021779">
    <property type="entry name" value="DUF3344"/>
</dbReference>
<reference evidence="2 3" key="1">
    <citation type="submission" date="2014-07" db="EMBL/GenBank/DDBJ databases">
        <title>Methanogenic archaea and the global carbon cycle.</title>
        <authorList>
            <person name="Henriksen J.R."/>
            <person name="Luke J."/>
            <person name="Reinhart S."/>
            <person name="Benedict M.N."/>
            <person name="Youngblut N.D."/>
            <person name="Metcalf M.E."/>
            <person name="Whitaker R.J."/>
            <person name="Metcalf W.W."/>
        </authorList>
    </citation>
    <scope>NUCLEOTIDE SEQUENCE [LARGE SCALE GENOMIC DNA]</scope>
    <source>
        <strain evidence="2 3">Wiesmoor</strain>
    </source>
</reference>
<feature type="domain" description="DUF3344" evidence="1">
    <location>
        <begin position="32"/>
        <end position="355"/>
    </location>
</feature>
<sequence length="359" mass="40001">MIRKSDLSLRIGMTMLVLCAALILTALPAAANYTGDHNLTEKDSGTVTGGMDYTIGNSTYSSKIWNNNSNTGAIDHYNVELTPDLPEGATNVSARLYVYWTWSYINDLNTMYNEGTEAEMDVNFDDQYTYEFDNPADYDSYVDWKDQSQQHTHNVYYNYPSGTYAYNVTDYVDATDADRTYYVNISNSRAYVYNPLTAGNDSHSFCIQAVGLLVLYNLEGSTATKYYWIDEGCDVTYLKALNFTAPINWRNNISPSVAKTWAPFTNVPTGISSATLITAAPSAGTPYNTLFVNNQEFDTGVWDGSPRDKDFSYNTTNILANLTSGNNSITFMNGLDDNDYRNDTQMGAANAFLLVNKTT</sequence>
<dbReference type="Pfam" id="PF11824">
    <property type="entry name" value="DUF3344"/>
    <property type="match status" value="1"/>
</dbReference>
<accession>A0A0E3LLF8</accession>
<dbReference type="Proteomes" id="UP000033038">
    <property type="component" value="Chromosome"/>
</dbReference>
<dbReference type="GeneID" id="24823449"/>
<dbReference type="KEGG" id="mbw:MSBRW_1943"/>
<proteinExistence type="predicted"/>
<dbReference type="HOGENOM" id="CLU_055388_0_0_2"/>
<protein>
    <submittedName>
        <fullName evidence="2">Cell surface glycoprotein</fullName>
    </submittedName>
</protein>
<dbReference type="AlphaFoldDB" id="A0A0E3LLF8"/>